<dbReference type="RefSeq" id="WP_160623923.1">
    <property type="nucleotide sequence ID" value="NZ_WUUQ01000001.1"/>
</dbReference>
<reference evidence="1 2" key="2">
    <citation type="submission" date="2020-01" db="EMBL/GenBank/DDBJ databases">
        <title>Clostridiaceae sp. nov. isolated from the gut of human by culturomics.</title>
        <authorList>
            <person name="Chang Y."/>
        </authorList>
    </citation>
    <scope>NUCLEOTIDE SEQUENCE [LARGE SCALE GENOMIC DNA]</scope>
    <source>
        <strain evidence="1 2">DONG20-135</strain>
    </source>
</reference>
<dbReference type="Pfam" id="PF07505">
    <property type="entry name" value="DUF5131"/>
    <property type="match status" value="1"/>
</dbReference>
<proteinExistence type="predicted"/>
<reference evidence="1 2" key="1">
    <citation type="submission" date="2019-12" db="EMBL/GenBank/DDBJ databases">
        <authorList>
            <person name="Yang R."/>
        </authorList>
    </citation>
    <scope>NUCLEOTIDE SEQUENCE [LARGE SCALE GENOMIC DNA]</scope>
    <source>
        <strain evidence="1 2">DONG20-135</strain>
    </source>
</reference>
<evidence type="ECO:0000313" key="1">
    <source>
        <dbReference type="EMBL" id="MXQ72423.1"/>
    </source>
</evidence>
<comment type="caution">
    <text evidence="1">The sequence shown here is derived from an EMBL/GenBank/DDBJ whole genome shotgun (WGS) entry which is preliminary data.</text>
</comment>
<name>A0A6N8U6T0_9FIRM</name>
<dbReference type="AlphaFoldDB" id="A0A6N8U6T0"/>
<protein>
    <submittedName>
        <fullName evidence="1">DUF5131 family protein</fullName>
    </submittedName>
</protein>
<keyword evidence="2" id="KW-1185">Reference proteome</keyword>
<sequence>MNSWSPWHGCHRISEGCLHCYMHRSDLRYDRNPDHVYKTSMFDLPRRHCRDGSFKLKPDSYDVFTCGSSDFFLEEADAWRLEAYQMMKERPDLHFFIITKRIERLYEVLPEDWQEGYDNVIIGCTVENQKMADQRLPFFLNAPIAHRNIICSPLLEKLNLKPYLDPKKIELVAAGGESGSNARICEFEWITDIRSQCLEKHISFHYHQTGTYLRKDKKIYHIPKREEYHQAKKSGLDWRSDQL</sequence>
<gene>
    <name evidence="1" type="ORF">GSF08_00515</name>
</gene>
<dbReference type="Proteomes" id="UP000434036">
    <property type="component" value="Unassembled WGS sequence"/>
</dbReference>
<accession>A0A6N8U6T0</accession>
<organism evidence="1 2">
    <name type="scientific">Copranaerobaculum intestinale</name>
    <dbReference type="NCBI Taxonomy" id="2692629"/>
    <lineage>
        <taxon>Bacteria</taxon>
        <taxon>Bacillati</taxon>
        <taxon>Bacillota</taxon>
        <taxon>Erysipelotrichia</taxon>
        <taxon>Erysipelotrichales</taxon>
        <taxon>Erysipelotrichaceae</taxon>
        <taxon>Copranaerobaculum</taxon>
    </lineage>
</organism>
<dbReference type="InterPro" id="IPR011101">
    <property type="entry name" value="DUF5131"/>
</dbReference>
<dbReference type="EMBL" id="WUUQ01000001">
    <property type="protein sequence ID" value="MXQ72423.1"/>
    <property type="molecule type" value="Genomic_DNA"/>
</dbReference>
<evidence type="ECO:0000313" key="2">
    <source>
        <dbReference type="Proteomes" id="UP000434036"/>
    </source>
</evidence>